<dbReference type="GO" id="GO:0004643">
    <property type="term" value="F:phosphoribosylaminoimidazolecarboxamide formyltransferase activity"/>
    <property type="evidence" value="ECO:0007669"/>
    <property type="project" value="UniProtKB-UniRule"/>
</dbReference>
<keyword evidence="7 10" id="KW-0511">Multifunctional enzyme</keyword>
<dbReference type="GO" id="GO:0006189">
    <property type="term" value="P:'de novo' IMP biosynthetic process"/>
    <property type="evidence" value="ECO:0007669"/>
    <property type="project" value="UniProtKB-UniRule"/>
</dbReference>
<proteinExistence type="inferred from homology"/>
<dbReference type="GO" id="GO:0005829">
    <property type="term" value="C:cytosol"/>
    <property type="evidence" value="ECO:0007669"/>
    <property type="project" value="TreeGrafter"/>
</dbReference>
<evidence type="ECO:0000256" key="6">
    <source>
        <dbReference type="ARBA" id="ARBA00022801"/>
    </source>
</evidence>
<sequence>MLSYRPIRCALISVSDKTDILPLAQDLSRRGIKLFSTGGTARFLASSGLIITEVSDYTGFPEIMDGRLKTLHPKVHGGILGRRHKDCDVMDSHGIIPIDMVVVNLYPFSQVASCSACTLEEAMDQIDIGGLTMIRAAAKNYRDVAVVVKISDYTTISKELDKNGNSLTLKTRFHLATKAFKYTASYDSKIANYCGDILKDSDQSSMKSSECFPSNLHLNFIKKEDIRYGENSHQQAAFYIENKYLQPSVATAQQLQGKNLSYNNIVDADTALECVKEFELPSCVIVKHSNPCGVASAQTIFDAYEKAYKTDSSSAFGGVIAFNRELDLATIQAVISRQFVEVIISPSISSEAMNLTITKKNLRILICGAWKQRQMELDFKRVRGGLLVQSQDTKIVSKNQLRVVSKRLASQKDMLDSLFCWKVAKFVKSNAIVYARNNMTLGIGAGQMSRVYSAKIASIKAAEQGLQLHGSVMASDGFIPFSDSIEVAASVGVKCVIQPGNSIRDDEVIAAVDKYNMVMIFTDVRHFRH</sequence>
<dbReference type="Pfam" id="PF01808">
    <property type="entry name" value="AICARFT_IMPCHas"/>
    <property type="match status" value="1"/>
</dbReference>
<evidence type="ECO:0000256" key="10">
    <source>
        <dbReference type="HAMAP-Rule" id="MF_00139"/>
    </source>
</evidence>
<dbReference type="UniPathway" id="UPA00074">
    <property type="reaction ID" value="UER00133"/>
</dbReference>
<dbReference type="InterPro" id="IPR016193">
    <property type="entry name" value="Cytidine_deaminase-like"/>
</dbReference>
<dbReference type="OrthoDB" id="9802065at2"/>
<dbReference type="PIRSF" id="PIRSF000414">
    <property type="entry name" value="AICARFT_IMPCHas"/>
    <property type="match status" value="1"/>
</dbReference>
<dbReference type="NCBIfam" id="NF002049">
    <property type="entry name" value="PRK00881.1"/>
    <property type="match status" value="1"/>
</dbReference>
<dbReference type="GO" id="GO:0003937">
    <property type="term" value="F:IMP cyclohydrolase activity"/>
    <property type="evidence" value="ECO:0007669"/>
    <property type="project" value="UniProtKB-UniRule"/>
</dbReference>
<evidence type="ECO:0000256" key="8">
    <source>
        <dbReference type="ARBA" id="ARBA00050488"/>
    </source>
</evidence>
<dbReference type="FunFam" id="3.40.140.20:FF:000001">
    <property type="entry name" value="Bifunctional purine biosynthesis protein PurH"/>
    <property type="match status" value="1"/>
</dbReference>
<comment type="pathway">
    <text evidence="1 10">Purine metabolism; IMP biosynthesis via de novo pathway; IMP from 5-formamido-1-(5-phospho-D-ribosyl)imidazole-4-carboxamide: step 1/1.</text>
</comment>
<dbReference type="RefSeq" id="WP_157992143.1">
    <property type="nucleotide sequence ID" value="NZ_LR217698.1"/>
</dbReference>
<dbReference type="FunFam" id="3.40.140.20:FF:000002">
    <property type="entry name" value="Bifunctional purine biosynthesis protein PurH"/>
    <property type="match status" value="1"/>
</dbReference>
<dbReference type="PANTHER" id="PTHR11692">
    <property type="entry name" value="BIFUNCTIONAL PURINE BIOSYNTHESIS PROTEIN PURH"/>
    <property type="match status" value="1"/>
</dbReference>
<dbReference type="NCBIfam" id="TIGR00355">
    <property type="entry name" value="purH"/>
    <property type="match status" value="1"/>
</dbReference>
<evidence type="ECO:0000256" key="5">
    <source>
        <dbReference type="ARBA" id="ARBA00022755"/>
    </source>
</evidence>
<dbReference type="Gene3D" id="3.40.140.20">
    <property type="match status" value="2"/>
</dbReference>
<evidence type="ECO:0000256" key="9">
    <source>
        <dbReference type="ARBA" id="ARBA00050687"/>
    </source>
</evidence>
<comment type="domain">
    <text evidence="10">The IMP cyclohydrolase activity resides in the N-terminal region.</text>
</comment>
<evidence type="ECO:0000313" key="13">
    <source>
        <dbReference type="Proteomes" id="UP000294364"/>
    </source>
</evidence>
<evidence type="ECO:0000256" key="7">
    <source>
        <dbReference type="ARBA" id="ARBA00023268"/>
    </source>
</evidence>
<dbReference type="Proteomes" id="UP000294364">
    <property type="component" value="Chromosome"/>
</dbReference>
<dbReference type="SUPFAM" id="SSF53927">
    <property type="entry name" value="Cytidine deaminase-like"/>
    <property type="match status" value="1"/>
</dbReference>
<evidence type="ECO:0000256" key="2">
    <source>
        <dbReference type="ARBA" id="ARBA00004954"/>
    </source>
</evidence>
<dbReference type="SUPFAM" id="SSF52335">
    <property type="entry name" value="Methylglyoxal synthase-like"/>
    <property type="match status" value="1"/>
</dbReference>
<dbReference type="PANTHER" id="PTHR11692:SF0">
    <property type="entry name" value="BIFUNCTIONAL PURINE BIOSYNTHESIS PROTEIN ATIC"/>
    <property type="match status" value="1"/>
</dbReference>
<dbReference type="AlphaFoldDB" id="A0A451CZL4"/>
<evidence type="ECO:0000256" key="4">
    <source>
        <dbReference type="ARBA" id="ARBA00022679"/>
    </source>
</evidence>
<evidence type="ECO:0000259" key="11">
    <source>
        <dbReference type="PROSITE" id="PS51855"/>
    </source>
</evidence>
<protein>
    <recommendedName>
        <fullName evidence="10">Bifunctional purine biosynthesis protein PurH</fullName>
    </recommendedName>
    <domain>
        <recommendedName>
            <fullName evidence="10">Phosphoribosylaminoimidazolecarboxamide formyltransferase</fullName>
            <ecNumber evidence="10">2.1.2.3</ecNumber>
        </recommendedName>
        <alternativeName>
            <fullName evidence="10">AICAR transformylase</fullName>
        </alternativeName>
    </domain>
    <domain>
        <recommendedName>
            <fullName evidence="10">IMP cyclohydrolase</fullName>
            <ecNumber evidence="10">3.5.4.10</ecNumber>
        </recommendedName>
        <alternativeName>
            <fullName evidence="10">ATIC</fullName>
        </alternativeName>
        <alternativeName>
            <fullName evidence="10">IMP synthase</fullName>
        </alternativeName>
        <alternativeName>
            <fullName evidence="10">Inosinicase</fullName>
        </alternativeName>
    </domain>
</protein>
<dbReference type="PROSITE" id="PS51855">
    <property type="entry name" value="MGS"/>
    <property type="match status" value="1"/>
</dbReference>
<dbReference type="EMBL" id="LR217698">
    <property type="protein sequence ID" value="VFP78848.1"/>
    <property type="molecule type" value="Genomic_DNA"/>
</dbReference>
<evidence type="ECO:0000313" key="12">
    <source>
        <dbReference type="EMBL" id="VFP78848.1"/>
    </source>
</evidence>
<reference evidence="12 13" key="1">
    <citation type="submission" date="2019-02" db="EMBL/GenBank/DDBJ databases">
        <authorList>
            <person name="Manzano-Marin A."/>
            <person name="Manzano-Marin A."/>
        </authorList>
    </citation>
    <scope>NUCLEOTIDE SEQUENCE [LARGE SCALE GENOMIC DNA]</scope>
    <source>
        <strain evidence="12 13">ErCicurtihirsuta</strain>
    </source>
</reference>
<keyword evidence="5 10" id="KW-0658">Purine biosynthesis</keyword>
<dbReference type="InterPro" id="IPR002695">
    <property type="entry name" value="PurH-like"/>
</dbReference>
<dbReference type="EC" id="3.5.4.10" evidence="10"/>
<dbReference type="SMART" id="SM00851">
    <property type="entry name" value="MGS"/>
    <property type="match status" value="1"/>
</dbReference>
<dbReference type="HAMAP" id="MF_00139">
    <property type="entry name" value="PurH"/>
    <property type="match status" value="1"/>
</dbReference>
<keyword evidence="4 10" id="KW-0808">Transferase</keyword>
<evidence type="ECO:0000256" key="3">
    <source>
        <dbReference type="ARBA" id="ARBA00007667"/>
    </source>
</evidence>
<dbReference type="InterPro" id="IPR036914">
    <property type="entry name" value="MGS-like_dom_sf"/>
</dbReference>
<dbReference type="SMART" id="SM00798">
    <property type="entry name" value="AICARFT_IMPCHas"/>
    <property type="match status" value="1"/>
</dbReference>
<dbReference type="InterPro" id="IPR011607">
    <property type="entry name" value="MGS-like_dom"/>
</dbReference>
<dbReference type="Pfam" id="PF02142">
    <property type="entry name" value="MGS"/>
    <property type="match status" value="1"/>
</dbReference>
<organism evidence="12 13">
    <name type="scientific">Candidatus Erwinia haradaeae</name>
    <dbReference type="NCBI Taxonomy" id="1922217"/>
    <lineage>
        <taxon>Bacteria</taxon>
        <taxon>Pseudomonadati</taxon>
        <taxon>Pseudomonadota</taxon>
        <taxon>Gammaproteobacteria</taxon>
        <taxon>Enterobacterales</taxon>
        <taxon>Erwiniaceae</taxon>
        <taxon>Erwinia</taxon>
    </lineage>
</organism>
<comment type="similarity">
    <text evidence="3 10">Belongs to the PurH family.</text>
</comment>
<comment type="catalytic activity">
    <reaction evidence="8 10">
        <text>(6R)-10-formyltetrahydrofolate + 5-amino-1-(5-phospho-beta-D-ribosyl)imidazole-4-carboxamide = 5-formamido-1-(5-phospho-D-ribosyl)imidazole-4-carboxamide + (6S)-5,6,7,8-tetrahydrofolate</text>
        <dbReference type="Rhea" id="RHEA:22192"/>
        <dbReference type="ChEBI" id="CHEBI:57453"/>
        <dbReference type="ChEBI" id="CHEBI:58467"/>
        <dbReference type="ChEBI" id="CHEBI:58475"/>
        <dbReference type="ChEBI" id="CHEBI:195366"/>
        <dbReference type="EC" id="2.1.2.3"/>
    </reaction>
</comment>
<name>A0A451CZL4_9GAMM</name>
<comment type="catalytic activity">
    <reaction evidence="9 10">
        <text>IMP + H2O = 5-formamido-1-(5-phospho-D-ribosyl)imidazole-4-carboxamide</text>
        <dbReference type="Rhea" id="RHEA:18445"/>
        <dbReference type="ChEBI" id="CHEBI:15377"/>
        <dbReference type="ChEBI" id="CHEBI:58053"/>
        <dbReference type="ChEBI" id="CHEBI:58467"/>
        <dbReference type="EC" id="3.5.4.10"/>
    </reaction>
</comment>
<gene>
    <name evidence="10 12" type="primary">purH</name>
    <name evidence="12" type="ORF">ERCICURT3053_489</name>
</gene>
<accession>A0A451CZL4</accession>
<dbReference type="InterPro" id="IPR024051">
    <property type="entry name" value="AICAR_Tfase_dup_dom_sf"/>
</dbReference>
<feature type="domain" description="MGS-like" evidence="11">
    <location>
        <begin position="1"/>
        <end position="148"/>
    </location>
</feature>
<dbReference type="CDD" id="cd01421">
    <property type="entry name" value="IMPCH"/>
    <property type="match status" value="1"/>
</dbReference>
<dbReference type="FunFam" id="3.40.50.1380:FF:000001">
    <property type="entry name" value="Bifunctional purine biosynthesis protein PurH"/>
    <property type="match status" value="1"/>
</dbReference>
<evidence type="ECO:0000256" key="1">
    <source>
        <dbReference type="ARBA" id="ARBA00004844"/>
    </source>
</evidence>
<dbReference type="EC" id="2.1.2.3" evidence="10"/>
<keyword evidence="6 10" id="KW-0378">Hydrolase</keyword>
<dbReference type="Gene3D" id="3.40.50.1380">
    <property type="entry name" value="Methylglyoxal synthase-like domain"/>
    <property type="match status" value="1"/>
</dbReference>
<comment type="pathway">
    <text evidence="2 10">Purine metabolism; IMP biosynthesis via de novo pathway; 5-formamido-1-(5-phospho-D-ribosyl)imidazole-4-carboxamide from 5-amino-1-(5-phospho-D-ribosyl)imidazole-4-carboxamide (10-formyl THF route): step 1/1.</text>
</comment>